<dbReference type="AlphaFoldDB" id="W1WA60"/>
<feature type="non-terminal residue" evidence="1">
    <location>
        <position position="1"/>
    </location>
</feature>
<comment type="caution">
    <text evidence="1">The sequence shown here is derived from an EMBL/GenBank/DDBJ whole genome shotgun (WGS) entry which is preliminary data.</text>
</comment>
<reference evidence="1" key="1">
    <citation type="submission" date="2013-12" db="EMBL/GenBank/DDBJ databases">
        <title>A Varibaculum cambriense genome reconstructed from a premature infant gut community with otherwise low bacterial novelty that shifts toward anaerobic metabolism during the third week of life.</title>
        <authorList>
            <person name="Brown C.T."/>
            <person name="Sharon I."/>
            <person name="Thomas B.C."/>
            <person name="Castelle C.J."/>
            <person name="Morowitz M.J."/>
            <person name="Banfield J.F."/>
        </authorList>
    </citation>
    <scope>NUCLEOTIDE SEQUENCE</scope>
</reference>
<gene>
    <name evidence="1" type="ORF">Q604_UNBc4C00326G0002</name>
</gene>
<protein>
    <submittedName>
        <fullName evidence="1">Uncharacterized protein</fullName>
    </submittedName>
</protein>
<dbReference type="EMBL" id="AZMM01019107">
    <property type="protein sequence ID" value="ETJ15068.1"/>
    <property type="molecule type" value="Genomic_DNA"/>
</dbReference>
<accession>W1WA60</accession>
<evidence type="ECO:0000313" key="1">
    <source>
        <dbReference type="EMBL" id="ETJ15068.1"/>
    </source>
</evidence>
<organism evidence="1">
    <name type="scientific">human gut metagenome</name>
    <dbReference type="NCBI Taxonomy" id="408170"/>
    <lineage>
        <taxon>unclassified sequences</taxon>
        <taxon>metagenomes</taxon>
        <taxon>organismal metagenomes</taxon>
    </lineage>
</organism>
<sequence>KRKSPPQGGPFIWAVRQSQYYIEDLINFETTLEFSIHPILLEVIRFYDQ</sequence>
<name>W1WA60_9ZZZZ</name>
<proteinExistence type="predicted"/>